<comment type="caution">
    <text evidence="1">The sequence shown here is derived from an EMBL/GenBank/DDBJ whole genome shotgun (WGS) entry which is preliminary data.</text>
</comment>
<proteinExistence type="predicted"/>
<dbReference type="Proteomes" id="UP000814128">
    <property type="component" value="Unassembled WGS sequence"/>
</dbReference>
<protein>
    <submittedName>
        <fullName evidence="1">UEV domain-containing protein</fullName>
    </submittedName>
</protein>
<gene>
    <name evidence="1" type="ORF">K488DRAFT_79469</name>
</gene>
<evidence type="ECO:0000313" key="2">
    <source>
        <dbReference type="Proteomes" id="UP000814128"/>
    </source>
</evidence>
<reference evidence="1" key="2">
    <citation type="journal article" date="2022" name="New Phytol.">
        <title>Evolutionary transition to the ectomycorrhizal habit in the genomes of a hyperdiverse lineage of mushroom-forming fungi.</title>
        <authorList>
            <person name="Looney B."/>
            <person name="Miyauchi S."/>
            <person name="Morin E."/>
            <person name="Drula E."/>
            <person name="Courty P.E."/>
            <person name="Kohler A."/>
            <person name="Kuo A."/>
            <person name="LaButti K."/>
            <person name="Pangilinan J."/>
            <person name="Lipzen A."/>
            <person name="Riley R."/>
            <person name="Andreopoulos W."/>
            <person name="He G."/>
            <person name="Johnson J."/>
            <person name="Nolan M."/>
            <person name="Tritt A."/>
            <person name="Barry K.W."/>
            <person name="Grigoriev I.V."/>
            <person name="Nagy L.G."/>
            <person name="Hibbett D."/>
            <person name="Henrissat B."/>
            <person name="Matheny P.B."/>
            <person name="Labbe J."/>
            <person name="Martin F.M."/>
        </authorList>
    </citation>
    <scope>NUCLEOTIDE SEQUENCE</scope>
    <source>
        <strain evidence="1">EC-137</strain>
    </source>
</reference>
<evidence type="ECO:0000313" key="1">
    <source>
        <dbReference type="EMBL" id="KAI0030752.1"/>
    </source>
</evidence>
<sequence>MAHALTRQWLRQNTSLYPAADSVYADVDAALGAVATLRPKTDIYTYDDGRTQLLLCVHGLLPIQYRQSAYHIPIAVWLPRDYPRDPPIAYVVPTSDMLVKPGKHMDVSGRASIDYLQDWARKNEGRSLLALVQAMQVHFSRDPPLYSKPKQPPQTSPSQLPPEPGPRPPAVPPKPPAPASPPLLQPPASLSPPAPNGAAPIPPSVTRPRHSSVNPGGHLTICSAAQPALPPKPPSSVFPVAAATAHIPQPQPQPHSPPHHAHTRPSSVLLVPSPTQRNTPAPPPAPGPNSVPRWSVPPAAPTPPLPPLPPVHATTYVQAPTPVPAPAPPISPHAPIPIHVPAPVPGPALPPPNFLDADDDNDTAPTPAPAPAPAPAAPARPPNPELLWLHEQAHEKLRAELLSLRHALAHDAERLRAHQRDLLAGAPAIRDEQARLGAVRDVCAGVVERMRRAVKDAEERVAEMRRKGEPPVDELVCSTSIVHNQLIDLVADDNAIEDTMYHLHRALNAGRIDLDRFLRTTRVLAEEQFMKRALAEKILSALPLGTGGWA</sequence>
<reference evidence="1" key="1">
    <citation type="submission" date="2021-02" db="EMBL/GenBank/DDBJ databases">
        <authorList>
            <consortium name="DOE Joint Genome Institute"/>
            <person name="Ahrendt S."/>
            <person name="Looney B.P."/>
            <person name="Miyauchi S."/>
            <person name="Morin E."/>
            <person name="Drula E."/>
            <person name="Courty P.E."/>
            <person name="Chicoki N."/>
            <person name="Fauchery L."/>
            <person name="Kohler A."/>
            <person name="Kuo A."/>
            <person name="Labutti K."/>
            <person name="Pangilinan J."/>
            <person name="Lipzen A."/>
            <person name="Riley R."/>
            <person name="Andreopoulos W."/>
            <person name="He G."/>
            <person name="Johnson J."/>
            <person name="Barry K.W."/>
            <person name="Grigoriev I.V."/>
            <person name="Nagy L."/>
            <person name="Hibbett D."/>
            <person name="Henrissat B."/>
            <person name="Matheny P.B."/>
            <person name="Labbe J."/>
            <person name="Martin F."/>
        </authorList>
    </citation>
    <scope>NUCLEOTIDE SEQUENCE</scope>
    <source>
        <strain evidence="1">EC-137</strain>
    </source>
</reference>
<dbReference type="EMBL" id="MU273607">
    <property type="protein sequence ID" value="KAI0030752.1"/>
    <property type="molecule type" value="Genomic_DNA"/>
</dbReference>
<keyword evidence="2" id="KW-1185">Reference proteome</keyword>
<organism evidence="1 2">
    <name type="scientific">Vararia minispora EC-137</name>
    <dbReference type="NCBI Taxonomy" id="1314806"/>
    <lineage>
        <taxon>Eukaryota</taxon>
        <taxon>Fungi</taxon>
        <taxon>Dikarya</taxon>
        <taxon>Basidiomycota</taxon>
        <taxon>Agaricomycotina</taxon>
        <taxon>Agaricomycetes</taxon>
        <taxon>Russulales</taxon>
        <taxon>Lachnocladiaceae</taxon>
        <taxon>Vararia</taxon>
    </lineage>
</organism>
<name>A0ACB8QGI5_9AGAM</name>
<accession>A0ACB8QGI5</accession>